<evidence type="ECO:0000313" key="8">
    <source>
        <dbReference type="Proteomes" id="UP000324897"/>
    </source>
</evidence>
<dbReference type="InterPro" id="IPR057733">
    <property type="entry name" value="UBE2O-like_SH3-B"/>
</dbReference>
<dbReference type="OrthoDB" id="694259at2759"/>
<evidence type="ECO:0000259" key="6">
    <source>
        <dbReference type="Pfam" id="PF23046"/>
    </source>
</evidence>
<dbReference type="Proteomes" id="UP000324897">
    <property type="component" value="Chromosome 7"/>
</dbReference>
<reference evidence="7 8" key="1">
    <citation type="journal article" date="2019" name="Sci. Rep.">
        <title>A high-quality genome of Eragrostis curvula grass provides insights into Poaceae evolution and supports new strategies to enhance forage quality.</title>
        <authorList>
            <person name="Carballo J."/>
            <person name="Santos B.A.C.M."/>
            <person name="Zappacosta D."/>
            <person name="Garbus I."/>
            <person name="Selva J.P."/>
            <person name="Gallo C.A."/>
            <person name="Diaz A."/>
            <person name="Albertini E."/>
            <person name="Caccamo M."/>
            <person name="Echenique V."/>
        </authorList>
    </citation>
    <scope>NUCLEOTIDE SEQUENCE [LARGE SCALE GENOMIC DNA]</scope>
    <source>
        <strain evidence="8">cv. Victoria</strain>
        <tissue evidence="7">Leaf</tissue>
    </source>
</reference>
<evidence type="ECO:0000256" key="3">
    <source>
        <dbReference type="SAM" id="MobiDB-lite"/>
    </source>
</evidence>
<dbReference type="Gramene" id="TVU17585">
    <property type="protein sequence ID" value="TVU17585"/>
    <property type="gene ID" value="EJB05_33629"/>
</dbReference>
<accession>A0A5J9U202</accession>
<feature type="region of interest" description="Disordered" evidence="3">
    <location>
        <begin position="612"/>
        <end position="631"/>
    </location>
</feature>
<keyword evidence="1" id="KW-0808">Transferase</keyword>
<feature type="region of interest" description="Disordered" evidence="3">
    <location>
        <begin position="557"/>
        <end position="582"/>
    </location>
</feature>
<dbReference type="Pfam" id="PF23046">
    <property type="entry name" value="tSH3-B_UBE2O"/>
    <property type="match status" value="1"/>
</dbReference>
<feature type="domain" description="UBE2O-like tandem tSH3-B" evidence="6">
    <location>
        <begin position="133"/>
        <end position="251"/>
    </location>
</feature>
<name>A0A5J9U202_9POAL</name>
<proteinExistence type="predicted"/>
<comment type="caution">
    <text evidence="7">The sequence shown here is derived from an EMBL/GenBank/DDBJ whole genome shotgun (WGS) entry which is preliminary data.</text>
</comment>
<dbReference type="AlphaFoldDB" id="A0A5J9U202"/>
<dbReference type="GO" id="GO:0061631">
    <property type="term" value="F:ubiquitin conjugating enzyme activity"/>
    <property type="evidence" value="ECO:0007669"/>
    <property type="project" value="TreeGrafter"/>
</dbReference>
<evidence type="ECO:0000256" key="2">
    <source>
        <dbReference type="ARBA" id="ARBA00022786"/>
    </source>
</evidence>
<gene>
    <name evidence="7" type="ORF">EJB05_33629</name>
</gene>
<evidence type="ECO:0000256" key="1">
    <source>
        <dbReference type="ARBA" id="ARBA00022679"/>
    </source>
</evidence>
<feature type="domain" description="UBE2O-like SH3-C" evidence="5">
    <location>
        <begin position="431"/>
        <end position="487"/>
    </location>
</feature>
<protein>
    <submittedName>
        <fullName evidence="7">Uncharacterized protein</fullName>
    </submittedName>
</protein>
<dbReference type="EMBL" id="RWGY01000029">
    <property type="protein sequence ID" value="TVU17585.1"/>
    <property type="molecule type" value="Genomic_DNA"/>
</dbReference>
<feature type="compositionally biased region" description="Low complexity" evidence="3">
    <location>
        <begin position="563"/>
        <end position="573"/>
    </location>
</feature>
<evidence type="ECO:0000313" key="7">
    <source>
        <dbReference type="EMBL" id="TVU17585.1"/>
    </source>
</evidence>
<evidence type="ECO:0000259" key="4">
    <source>
        <dbReference type="Pfam" id="PF23043"/>
    </source>
</evidence>
<dbReference type="Pfam" id="PF23043">
    <property type="entry name" value="SH3-B_UBE2O"/>
    <property type="match status" value="1"/>
</dbReference>
<keyword evidence="2" id="KW-0833">Ubl conjugation pathway</keyword>
<feature type="non-terminal residue" evidence="7">
    <location>
        <position position="1"/>
    </location>
</feature>
<dbReference type="PANTHER" id="PTHR46116:SF32">
    <property type="entry name" value="OS05G0153132 PROTEIN"/>
    <property type="match status" value="1"/>
</dbReference>
<keyword evidence="8" id="KW-1185">Reference proteome</keyword>
<dbReference type="InterPro" id="IPR057734">
    <property type="entry name" value="UBE2O-like_SH3-C"/>
</dbReference>
<evidence type="ECO:0000259" key="5">
    <source>
        <dbReference type="Pfam" id="PF23044"/>
    </source>
</evidence>
<feature type="domain" description="UBE2O-like SH3-B" evidence="4">
    <location>
        <begin position="344"/>
        <end position="419"/>
    </location>
</feature>
<sequence>MDGAVRQGNGEASMAVPALNDLVAFKKKGSHGERGLVVHHPEQDAPIDDNLAVICIDGAVVYEDAGDLTVVDRNYMGPGKIVISASDPGGQIGVVVEASTTLDLVQLGHGINGEPVARDVSPADVRRVREFSIGDYVVSGPWLGRVVHVTIDVDVLSDDGALCTVVAVDDEVEAIDGGYVRSVMNTFFHPGQRVMYSRSLDDSLEGTVVKVEMGAVLVRWVASAALGINRDLVKASAPPAFQKNPNNLTLFASSDDCFWGVGDRCFFRNPCNDDKGESWPPPLKKTLFKRVRRRRKKLRPVQVEEPMSVSNTRTTVDVLWKDGTRWRGVPSSSLIPFEILNYYEFFPGERVISKSSINVACDEKDLTADPAAAAAGPAARYGVVRSVDVGDQMVRVSWFEMTEHGVELESDETVSIYDLLLEPYYDKAFYGNLVVRLQPLETDIAANDLSWVGHVIDLCDDGCVQVKWGDTTTSKVLPHEISVIKEQSISEMEEEMRDWVANDAIKEDQENKDEDHAIAAAVLPHEISVVEEQIFCEMEEGMGDWVAIDAVKDAHEDTDENHAAAAAGNTTADNRGDGGEASTPLVSGITQGLMRLAAEVREKGKRFLVRDAESTRSEPAEMENVVGEDVDSNVCSEEKSSANARGDALFNFPQFGVEQRSRPDHYFLKDAEQGIGGGKNWIKTVQKEWKILENNLPGK</sequence>
<dbReference type="InterPro" id="IPR057735">
    <property type="entry name" value="UBE2O-like_tSH3-B"/>
</dbReference>
<dbReference type="PANTHER" id="PTHR46116">
    <property type="entry name" value="(E3-INDEPENDENT) E2 UBIQUITIN-CONJUGATING ENZYME"/>
    <property type="match status" value="1"/>
</dbReference>
<dbReference type="Pfam" id="PF23044">
    <property type="entry name" value="SH3-C_UBE2O"/>
    <property type="match status" value="1"/>
</dbReference>
<organism evidence="7 8">
    <name type="scientific">Eragrostis curvula</name>
    <name type="common">weeping love grass</name>
    <dbReference type="NCBI Taxonomy" id="38414"/>
    <lineage>
        <taxon>Eukaryota</taxon>
        <taxon>Viridiplantae</taxon>
        <taxon>Streptophyta</taxon>
        <taxon>Embryophyta</taxon>
        <taxon>Tracheophyta</taxon>
        <taxon>Spermatophyta</taxon>
        <taxon>Magnoliopsida</taxon>
        <taxon>Liliopsida</taxon>
        <taxon>Poales</taxon>
        <taxon>Poaceae</taxon>
        <taxon>PACMAD clade</taxon>
        <taxon>Chloridoideae</taxon>
        <taxon>Eragrostideae</taxon>
        <taxon>Eragrostidinae</taxon>
        <taxon>Eragrostis</taxon>
    </lineage>
</organism>